<dbReference type="Gramene" id="HORVU.MOREX.r3.5HG0436530.1">
    <property type="protein sequence ID" value="HORVU.MOREX.r3.5HG0436530.1.CDS1"/>
    <property type="gene ID" value="HORVU.MOREX.r3.5HG0436530"/>
</dbReference>
<dbReference type="PANTHER" id="PTHR33075:SF10">
    <property type="entry name" value="DUF4283 DOMAIN-CONTAINING PROTEIN"/>
    <property type="match status" value="1"/>
</dbReference>
<accession>A0A8I7B8A5</accession>
<sequence length="328" mass="36688">MLIKMEGLIHWDFSPGLAVAKQVRLKFGTMVHFSSPRTGKVFYLVVSFSSASFPLNEYSVGISLQCCLGGLSSGFSVRKISARTFRFSVANNKVGHFIYGLEDRVWPDFVCHFHLFKGRFAQAIHHDYHWHADEELVNISSRKSMAIKTDLSFLGKEIINDTTSGLLHSSNLVKLDLSNFCNRHGGEASSSHAVTHAHNQRNMAHASLNTTTPSSEESPHMRLMESYVALADLEEVGSASNSNFHHLGSFRFRLNVPYPTPPQCFLTSTFKYVPQPSEWPPVLVARHKADLAQAQYSAEEISELAINWPFLCARCLQWGIINGTVSRA</sequence>
<evidence type="ECO:0000313" key="1">
    <source>
        <dbReference type="EnsemblPlants" id="HORVU.MOREX.r3.5HG0436530.1.CDS1"/>
    </source>
</evidence>
<protein>
    <submittedName>
        <fullName evidence="1">Uncharacterized protein</fullName>
    </submittedName>
</protein>
<evidence type="ECO:0000313" key="2">
    <source>
        <dbReference type="Proteomes" id="UP000011116"/>
    </source>
</evidence>
<keyword evidence="2" id="KW-1185">Reference proteome</keyword>
<dbReference type="Proteomes" id="UP000011116">
    <property type="component" value="Chromosome 5H"/>
</dbReference>
<reference evidence="2" key="1">
    <citation type="journal article" date="2012" name="Nature">
        <title>A physical, genetic and functional sequence assembly of the barley genome.</title>
        <authorList>
            <consortium name="The International Barley Genome Sequencing Consortium"/>
            <person name="Mayer K.F."/>
            <person name="Waugh R."/>
            <person name="Brown J.W."/>
            <person name="Schulman A."/>
            <person name="Langridge P."/>
            <person name="Platzer M."/>
            <person name="Fincher G.B."/>
            <person name="Muehlbauer G.J."/>
            <person name="Sato K."/>
            <person name="Close T.J."/>
            <person name="Wise R.P."/>
            <person name="Stein N."/>
        </authorList>
    </citation>
    <scope>NUCLEOTIDE SEQUENCE [LARGE SCALE GENOMIC DNA]</scope>
    <source>
        <strain evidence="2">cv. Morex</strain>
    </source>
</reference>
<reference evidence="1" key="3">
    <citation type="submission" date="2022-01" db="UniProtKB">
        <authorList>
            <consortium name="EnsemblPlants"/>
        </authorList>
    </citation>
    <scope>IDENTIFICATION</scope>
    <source>
        <strain evidence="1">subsp. vulgare</strain>
    </source>
</reference>
<dbReference type="PANTHER" id="PTHR33075">
    <property type="entry name" value="OS02G0499800 PROTEIN"/>
    <property type="match status" value="1"/>
</dbReference>
<proteinExistence type="predicted"/>
<dbReference type="AlphaFoldDB" id="A0A8I7B8A5"/>
<name>A0A8I7B8A5_HORVV</name>
<dbReference type="EnsemblPlants" id="HORVU.MOREX.r3.5HG0436530.1">
    <property type="protein sequence ID" value="HORVU.MOREX.r3.5HG0436530.1.CDS1"/>
    <property type="gene ID" value="HORVU.MOREX.r3.5HG0436530"/>
</dbReference>
<organism evidence="1 2">
    <name type="scientific">Hordeum vulgare subsp. vulgare</name>
    <name type="common">Domesticated barley</name>
    <dbReference type="NCBI Taxonomy" id="112509"/>
    <lineage>
        <taxon>Eukaryota</taxon>
        <taxon>Viridiplantae</taxon>
        <taxon>Streptophyta</taxon>
        <taxon>Embryophyta</taxon>
        <taxon>Tracheophyta</taxon>
        <taxon>Spermatophyta</taxon>
        <taxon>Magnoliopsida</taxon>
        <taxon>Liliopsida</taxon>
        <taxon>Poales</taxon>
        <taxon>Poaceae</taxon>
        <taxon>BOP clade</taxon>
        <taxon>Pooideae</taxon>
        <taxon>Triticodae</taxon>
        <taxon>Triticeae</taxon>
        <taxon>Hordeinae</taxon>
        <taxon>Hordeum</taxon>
    </lineage>
</organism>
<reference evidence="1" key="2">
    <citation type="submission" date="2020-10" db="EMBL/GenBank/DDBJ databases">
        <authorList>
            <person name="Scholz U."/>
            <person name="Mascher M."/>
            <person name="Fiebig A."/>
        </authorList>
    </citation>
    <scope>NUCLEOTIDE SEQUENCE [LARGE SCALE GENOMIC DNA]</scope>
    <source>
        <strain evidence="1">cv. Morex</strain>
    </source>
</reference>